<dbReference type="Proteomes" id="UP000824205">
    <property type="component" value="Unassembled WGS sequence"/>
</dbReference>
<reference evidence="4" key="1">
    <citation type="journal article" date="2021" name="PeerJ">
        <title>Extensive microbial diversity within the chicken gut microbiome revealed by metagenomics and culture.</title>
        <authorList>
            <person name="Gilroy R."/>
            <person name="Ravi A."/>
            <person name="Getino M."/>
            <person name="Pursley I."/>
            <person name="Horton D.L."/>
            <person name="Alikhan N.F."/>
            <person name="Baker D."/>
            <person name="Gharbi K."/>
            <person name="Hall N."/>
            <person name="Watson M."/>
            <person name="Adriaenssens E.M."/>
            <person name="Foster-Nyarko E."/>
            <person name="Jarju S."/>
            <person name="Secka A."/>
            <person name="Antonio M."/>
            <person name="Oren A."/>
            <person name="Chaudhuri R.R."/>
            <person name="La Ragione R."/>
            <person name="Hildebrand F."/>
            <person name="Pallen M.J."/>
        </authorList>
    </citation>
    <scope>NUCLEOTIDE SEQUENCE</scope>
    <source>
        <strain evidence="4">421</strain>
    </source>
</reference>
<dbReference type="SUPFAM" id="SSF75005">
    <property type="entry name" value="Arabinanase/levansucrase/invertase"/>
    <property type="match status" value="1"/>
</dbReference>
<comment type="caution">
    <text evidence="4">The sequence shown here is derived from an EMBL/GenBank/DDBJ whole genome shotgun (WGS) entry which is preliminary data.</text>
</comment>
<dbReference type="InterPro" id="IPR013320">
    <property type="entry name" value="ConA-like_dom_sf"/>
</dbReference>
<feature type="signal peptide" evidence="3">
    <location>
        <begin position="1"/>
        <end position="29"/>
    </location>
</feature>
<accession>A0A9D1RDC9</accession>
<dbReference type="InterPro" id="IPR023296">
    <property type="entry name" value="Glyco_hydro_beta-prop_sf"/>
</dbReference>
<dbReference type="SUPFAM" id="SSF49899">
    <property type="entry name" value="Concanavalin A-like lectins/glucanases"/>
    <property type="match status" value="2"/>
</dbReference>
<evidence type="ECO:0000313" key="5">
    <source>
        <dbReference type="Proteomes" id="UP000824205"/>
    </source>
</evidence>
<protein>
    <submittedName>
        <fullName evidence="4">Uncharacterized protein</fullName>
    </submittedName>
</protein>
<evidence type="ECO:0000256" key="3">
    <source>
        <dbReference type="SAM" id="SignalP"/>
    </source>
</evidence>
<dbReference type="GO" id="GO:0016798">
    <property type="term" value="F:hydrolase activity, acting on glycosyl bonds"/>
    <property type="evidence" value="ECO:0007669"/>
    <property type="project" value="UniProtKB-KW"/>
</dbReference>
<reference evidence="4" key="2">
    <citation type="submission" date="2021-04" db="EMBL/GenBank/DDBJ databases">
        <authorList>
            <person name="Gilroy R."/>
        </authorList>
    </citation>
    <scope>NUCLEOTIDE SEQUENCE</scope>
    <source>
        <strain evidence="4">421</strain>
    </source>
</reference>
<proteinExistence type="predicted"/>
<dbReference type="Pfam" id="PF13385">
    <property type="entry name" value="Laminin_G_3"/>
    <property type="match status" value="2"/>
</dbReference>
<dbReference type="EMBL" id="DXGE01000011">
    <property type="protein sequence ID" value="HIW85385.1"/>
    <property type="molecule type" value="Genomic_DNA"/>
</dbReference>
<keyword evidence="3" id="KW-0732">Signal</keyword>
<gene>
    <name evidence="4" type="ORF">IAA48_02725</name>
</gene>
<evidence type="ECO:0000313" key="4">
    <source>
        <dbReference type="EMBL" id="HIW85385.1"/>
    </source>
</evidence>
<organism evidence="4 5">
    <name type="scientific">Candidatus Eubacterium faecipullorum</name>
    <dbReference type="NCBI Taxonomy" id="2838571"/>
    <lineage>
        <taxon>Bacteria</taxon>
        <taxon>Bacillati</taxon>
        <taxon>Bacillota</taxon>
        <taxon>Clostridia</taxon>
        <taxon>Eubacteriales</taxon>
        <taxon>Eubacteriaceae</taxon>
        <taxon>Eubacterium</taxon>
    </lineage>
</organism>
<sequence>MKKHLSKRLLSLFLAVLMLASSVPLVAYAKSTEWTQVASTNFVGASFDKAADGSDVTSASDVEAQTTEKFLTNAPTVDSGDQALSWSTGSWQSVSQINANGLYVPDGFVYLSGYSGASGANYTPITGAEAFKIDLGFYRTSESYSDSSRYGFFLMGTGTPYTHQKTSMTDSSYAFAQDVNGDAYINGTSVYSNDSAYNLSATNGRLSASEEYHYIISYSKNYFRAYITDSDYEIVQTMFARYIENFDTSRITSIQFGDDDGGDYIKGITYTSVKFYTGVEAETENAMKDTSRDKYLFAYFTGQNDAEGNGEKIRLAVSDDGLNYEALNGNDPMLNNTPNEYYPSNGASTGKAASGAARDPFIIQARNEDGSVGTGYYILATDLRVDGDDYTNSKFLFWYLEDITDVDTVQPWSVETTGWFGRSDATDFYAWAPEAIWDDEMNMYMLYWSTGGTLGYNDICLHYAYTSDFKTFYNKDMQELGTTVDGSVVMPQKLINPYWGTGTGDNKNIDGNITYDGNLYWLYFKHESQQQIYYCHAESPSGPYSGPVQFVDSDFTSGLEGCEVFQLNDGTYVLMMDHYTDNGNFLMYTSTTLNGFEGNMIETSNINHLSPRHGAVTYITTAEYNALAEKFGKSTYDADGILDGTDVNDYLVARYFTNSNVTEDATGHGYTLTNVGATATSQDGRAAAQFVSNGATASNLSNGDYAYVSMSQMYQDYNLNEKDGITLDWYASASALDNSRFFDISNANIGQLTWDTRYDMPYAYYSSKNEFGVSGAIAQSWTNTTNVWHHYTVTITHNYMNVYVDGVLQRTTYNADGSVNRYGSPMGASITDETFFDTAVGQGYLRFSASVFSGDVLLDGYISDFRIYSKALSQNEITTSINALTASDTGADVGDNEPAFYDPMEDTEDGKTRYDATVNDSLHGDVLNMNGGVATHNPIGGYAGRASDTGYTISMWYNPGATISGKTVFNIGRSNDFNGSNRQYFELLENGTLYYNWEVSGTPSYVDLYGVFGDASLVANEWTHIVIQVVPDGDYDIFNIYFNGHMVNSIDVFAAGNNYSGRAAHDYFAQSHDVSYGLGCNYWASSSEDEFIDDFAIYAGLYNAQSIYRKDSLDMASQLLEAAISEYEEKMARIATTGVVYTNMLDAYKAYDRVVRYRDAVQYGEVESNVDYIIQLYDELVNVALPNMEEYTKPATREGLTPSEAGTTNNVDAAYTNNLLSPVTLNIKREQEGLTQDNGNAAIYSSAFTWLYTGEEGDAPTAPIVGGVYTTISDWNNGIRFYSISVSDESDKVSLQDWCMTTNVPDNGVSYSYNADSTNMSSSYGVTNKYIDFTIGGFGGYGGFLPDRTTWYYGSSYLTYNGTMADDQYITTFTPNYMHRYYCYWPINQNETYQHQITGYPITVINFVPAKNALAETSKHEVLANITDYNPDVVEDLLTRYDNLTGLNYILNSTADAATLAAEEEKYVNELNNAVLPDLVEDKKADYTEAINAVDNESTNYNERVESGEYLNFTASSWQSYEKAYNAVTEHFASLDPFGADMPYATSQDYVQNFIDNLASAASHLVVKADYSSVESDCAPASEYTATIDTENIGTNSEQLYTYSTWVDFDAAYGVAEVWAGKPIGFKNNTPMYEMEFSPYDGTGGATEGQYPYIAVLVNDEDGSYSVVTDISMIRDEQYADQIVYMYYQTLGLNGFYENQNDEKVTQFETGEWILLNGEWINLNGCRFAPSSVPASNLSIYQNSIDSADTNVQTTHADLVAPADYDAYNATTELLKYQDIAAFNDEYINETLGAVLETISEQGTQDAQVTYASGLEGVSSKTVDTPLYVDGAGEKAYVVDAEGTVWKDTSTQATLDENTSYILQQLQLDNTTDTSARRTVSVTYNYVVGDSGAETLVDQPTVYYGDSYTATAPEGYTVYKWVITGANGSVMTVPSADSYTAMVTDNVTITAYCSETPADNQVTLKVYNQYNHLVQEYNVASDAQITLNDDSYAVTGFDAVSAMPPAPFYSFGYWTVNGAQVTGNTINVADYADGGEILLRPVYVVDAAVYNITVDGEVVNLESGSPIVYDTLVSVAPAETAIGLAVYMNGSYYAVSYGTDAYTFFAAGDMTFYSIYENLDGSYTINGTQITSASDYETYRKLAGRLPFVYSIGRSEDNTFYTYSASTFNIPEGAVVTEVGTLYTINAAVANENDFVIGANGVYAISAKNQLDTMQYWLGINNHPQGNTIYTRAYVKYSFTTGVNEGNINQGTEIQTVDYGNICSN</sequence>
<dbReference type="Gene3D" id="2.60.120.200">
    <property type="match status" value="2"/>
</dbReference>
<name>A0A9D1RDC9_9FIRM</name>
<evidence type="ECO:0000256" key="1">
    <source>
        <dbReference type="ARBA" id="ARBA00022801"/>
    </source>
</evidence>
<keyword evidence="1" id="KW-0378">Hydrolase</keyword>
<keyword evidence="2" id="KW-0326">Glycosidase</keyword>
<feature type="chain" id="PRO_5038736248" evidence="3">
    <location>
        <begin position="30"/>
        <end position="2265"/>
    </location>
</feature>
<evidence type="ECO:0000256" key="2">
    <source>
        <dbReference type="ARBA" id="ARBA00023295"/>
    </source>
</evidence>